<protein>
    <submittedName>
        <fullName evidence="2">Uncharacterized protein</fullName>
    </submittedName>
</protein>
<evidence type="ECO:0000256" key="1">
    <source>
        <dbReference type="SAM" id="MobiDB-lite"/>
    </source>
</evidence>
<proteinExistence type="predicted"/>
<reference evidence="2" key="1">
    <citation type="submission" date="2021-01" db="EMBL/GenBank/DDBJ databases">
        <authorList>
            <person name="Zahm M."/>
            <person name="Roques C."/>
            <person name="Cabau C."/>
            <person name="Klopp C."/>
            <person name="Donnadieu C."/>
            <person name="Jouanno E."/>
            <person name="Lampietro C."/>
            <person name="Louis A."/>
            <person name="Herpin A."/>
            <person name="Echchiki A."/>
            <person name="Berthelot C."/>
            <person name="Parey E."/>
            <person name="Roest-Crollius H."/>
            <person name="Braasch I."/>
            <person name="Postlethwait J."/>
            <person name="Bobe J."/>
            <person name="Montfort J."/>
            <person name="Bouchez O."/>
            <person name="Begum T."/>
            <person name="Mejri S."/>
            <person name="Adams A."/>
            <person name="Chen W.-J."/>
            <person name="Guiguen Y."/>
        </authorList>
    </citation>
    <scope>NUCLEOTIDE SEQUENCE</scope>
    <source>
        <strain evidence="2">YG-15Mar2019-1</strain>
        <tissue evidence="2">Brain</tissue>
    </source>
</reference>
<dbReference type="AlphaFoldDB" id="A0A9D3Q0D1"/>
<keyword evidence="3" id="KW-1185">Reference proteome</keyword>
<evidence type="ECO:0000313" key="2">
    <source>
        <dbReference type="EMBL" id="KAG7471189.1"/>
    </source>
</evidence>
<sequence>MCTGVRQSRPLQPPTLTSSRNSASVGLRENEVFPSAIALHIPRRTTLAISTVDLYSSSEQESSIALAPFYLFGEWDVPKTQGFISRRDLNMGHQTVKRRGDTWW</sequence>
<accession>A0A9D3Q0D1</accession>
<dbReference type="Proteomes" id="UP001046870">
    <property type="component" value="Chromosome 9"/>
</dbReference>
<dbReference type="EMBL" id="JAFDVH010000009">
    <property type="protein sequence ID" value="KAG7471189.1"/>
    <property type="molecule type" value="Genomic_DNA"/>
</dbReference>
<feature type="compositionally biased region" description="Polar residues" evidence="1">
    <location>
        <begin position="1"/>
        <end position="24"/>
    </location>
</feature>
<organism evidence="2 3">
    <name type="scientific">Megalops atlanticus</name>
    <name type="common">Tarpon</name>
    <name type="synonym">Clupea gigantea</name>
    <dbReference type="NCBI Taxonomy" id="7932"/>
    <lineage>
        <taxon>Eukaryota</taxon>
        <taxon>Metazoa</taxon>
        <taxon>Chordata</taxon>
        <taxon>Craniata</taxon>
        <taxon>Vertebrata</taxon>
        <taxon>Euteleostomi</taxon>
        <taxon>Actinopterygii</taxon>
        <taxon>Neopterygii</taxon>
        <taxon>Teleostei</taxon>
        <taxon>Elopiformes</taxon>
        <taxon>Megalopidae</taxon>
        <taxon>Megalops</taxon>
    </lineage>
</organism>
<gene>
    <name evidence="2" type="ORF">MATL_G00121730</name>
</gene>
<evidence type="ECO:0000313" key="3">
    <source>
        <dbReference type="Proteomes" id="UP001046870"/>
    </source>
</evidence>
<feature type="region of interest" description="Disordered" evidence="1">
    <location>
        <begin position="1"/>
        <end position="25"/>
    </location>
</feature>
<comment type="caution">
    <text evidence="2">The sequence shown here is derived from an EMBL/GenBank/DDBJ whole genome shotgun (WGS) entry which is preliminary data.</text>
</comment>
<name>A0A9D3Q0D1_MEGAT</name>